<dbReference type="GO" id="GO:0005829">
    <property type="term" value="C:cytosol"/>
    <property type="evidence" value="ECO:0007669"/>
    <property type="project" value="TreeGrafter"/>
</dbReference>
<dbReference type="InterPro" id="IPR005583">
    <property type="entry name" value="YaaA"/>
</dbReference>
<keyword evidence="3" id="KW-1185">Reference proteome</keyword>
<sequence length="280" mass="32187">MEKMIIIISPAKNMRKSEDWKELIDEGELSCPRLYEKSNEVLAHMKEYITEEIRAIMKIKEELAQLNYCRFQRMKPISCCKNSKDGKESPKFTGKTPAIFAYDGIQYKSISPESISKEGIEFLNEHLRIISGLYGVLRPFDMIDEYRLEMQTKVKINDKANLYSFWDGSISGNISEDLGGEGIVLNLASKEYSKTVEKYFDNKKSESKIKLITCTFKVEKAGKLKVESTASKKARGYMVRYIAENKIDDIEGVKTFNIDGFTYSENESTEKEIVFVKKVD</sequence>
<dbReference type="Proteomes" id="UP000003178">
    <property type="component" value="Unassembled WGS sequence"/>
</dbReference>
<evidence type="ECO:0000256" key="1">
    <source>
        <dbReference type="HAMAP-Rule" id="MF_00652"/>
    </source>
</evidence>
<dbReference type="NCBIfam" id="NF002543">
    <property type="entry name" value="PRK02101.1-4"/>
    <property type="match status" value="1"/>
</dbReference>
<comment type="similarity">
    <text evidence="1">Belongs to the UPF0246 family.</text>
</comment>
<reference evidence="2 3" key="1">
    <citation type="submission" date="2008-09" db="EMBL/GenBank/DDBJ databases">
        <authorList>
            <person name="Fulton L."/>
            <person name="Clifton S."/>
            <person name="Fulton B."/>
            <person name="Xu J."/>
            <person name="Minx P."/>
            <person name="Pepin K.H."/>
            <person name="Johnson M."/>
            <person name="Thiruvilangam P."/>
            <person name="Bhonagiri V."/>
            <person name="Nash W.E."/>
            <person name="Mardis E.R."/>
            <person name="Wilson R.K."/>
        </authorList>
    </citation>
    <scope>NUCLEOTIDE SEQUENCE [LARGE SCALE GENOMIC DNA]</scope>
    <source>
        <strain evidence="2 3">DSM 13275</strain>
    </source>
</reference>
<dbReference type="eggNOG" id="COG3022">
    <property type="taxonomic scope" value="Bacteria"/>
</dbReference>
<dbReference type="STRING" id="500633.CLOHIR_00887"/>
<proteinExistence type="inferred from homology"/>
<dbReference type="PANTHER" id="PTHR30283:SF4">
    <property type="entry name" value="PEROXIDE STRESS RESISTANCE PROTEIN YAAA"/>
    <property type="match status" value="1"/>
</dbReference>
<comment type="caution">
    <text evidence="2">The sequence shown here is derived from an EMBL/GenBank/DDBJ whole genome shotgun (WGS) entry which is preliminary data.</text>
</comment>
<gene>
    <name evidence="2" type="ORF">CLOHIR_00887</name>
</gene>
<evidence type="ECO:0000313" key="3">
    <source>
        <dbReference type="Proteomes" id="UP000003178"/>
    </source>
</evidence>
<dbReference type="EMBL" id="ABWP01000035">
    <property type="protein sequence ID" value="EEA85449.1"/>
    <property type="molecule type" value="Genomic_DNA"/>
</dbReference>
<accession>B6FYD5</accession>
<evidence type="ECO:0000313" key="2">
    <source>
        <dbReference type="EMBL" id="EEA85449.1"/>
    </source>
</evidence>
<dbReference type="Pfam" id="PF03883">
    <property type="entry name" value="H2O2_YaaD"/>
    <property type="match status" value="1"/>
</dbReference>
<dbReference type="GO" id="GO:0033194">
    <property type="term" value="P:response to hydroperoxide"/>
    <property type="evidence" value="ECO:0007669"/>
    <property type="project" value="TreeGrafter"/>
</dbReference>
<reference evidence="2 3" key="2">
    <citation type="submission" date="2008-10" db="EMBL/GenBank/DDBJ databases">
        <title>Draft genome sequence of Clostridium hiranonis (DSM 13275).</title>
        <authorList>
            <person name="Sudarsanam P."/>
            <person name="Ley R."/>
            <person name="Guruge J."/>
            <person name="Turnbaugh P.J."/>
            <person name="Mahowald M."/>
            <person name="Liep D."/>
            <person name="Gordon J."/>
        </authorList>
    </citation>
    <scope>NUCLEOTIDE SEQUENCE [LARGE SCALE GENOMIC DNA]</scope>
    <source>
        <strain evidence="2 3">DSM 13275</strain>
    </source>
</reference>
<dbReference type="HOGENOM" id="CLU_061989_1_0_9"/>
<protein>
    <recommendedName>
        <fullName evidence="1">UPF0246 protein CLOHIR_00887</fullName>
    </recommendedName>
</protein>
<dbReference type="HAMAP" id="MF_00652">
    <property type="entry name" value="UPF0246"/>
    <property type="match status" value="1"/>
</dbReference>
<dbReference type="PANTHER" id="PTHR30283">
    <property type="entry name" value="PEROXIDE STRESS RESPONSE PROTEIN YAAA"/>
    <property type="match status" value="1"/>
</dbReference>
<name>B6FYD5_PEPHT</name>
<organism evidence="2 3">
    <name type="scientific">Peptacetobacter hiranonis (strain DSM 13275 / JCM 10541 / KCTC 15199 / TO-931)</name>
    <name type="common">Clostridium hiranonis</name>
    <dbReference type="NCBI Taxonomy" id="500633"/>
    <lineage>
        <taxon>Bacteria</taxon>
        <taxon>Bacillati</taxon>
        <taxon>Bacillota</taxon>
        <taxon>Clostridia</taxon>
        <taxon>Peptostreptococcales</taxon>
        <taxon>Peptostreptococcaceae</taxon>
        <taxon>Peptacetobacter</taxon>
    </lineage>
</organism>
<dbReference type="AlphaFoldDB" id="B6FYD5"/>